<reference evidence="1 2" key="1">
    <citation type="submission" date="2018-08" db="EMBL/GenBank/DDBJ databases">
        <title>Mucilaginibacter terrae sp. nov., isolated from manganese diggings.</title>
        <authorList>
            <person name="Huang Y."/>
            <person name="Zhou Z."/>
        </authorList>
    </citation>
    <scope>NUCLEOTIDE SEQUENCE [LARGE SCALE GENOMIC DNA]</scope>
    <source>
        <strain evidence="1 2">ZH6</strain>
    </source>
</reference>
<gene>
    <name evidence="1" type="ORF">DYU05_04370</name>
</gene>
<evidence type="ECO:0000313" key="2">
    <source>
        <dbReference type="Proteomes" id="UP000260823"/>
    </source>
</evidence>
<evidence type="ECO:0000313" key="1">
    <source>
        <dbReference type="EMBL" id="RFZ84848.1"/>
    </source>
</evidence>
<comment type="caution">
    <text evidence="1">The sequence shown here is derived from an EMBL/GenBank/DDBJ whole genome shotgun (WGS) entry which is preliminary data.</text>
</comment>
<keyword evidence="2" id="KW-1185">Reference proteome</keyword>
<dbReference type="OrthoDB" id="799945at2"/>
<organism evidence="1 2">
    <name type="scientific">Mucilaginibacter terrenus</name>
    <dbReference type="NCBI Taxonomy" id="2482727"/>
    <lineage>
        <taxon>Bacteria</taxon>
        <taxon>Pseudomonadati</taxon>
        <taxon>Bacteroidota</taxon>
        <taxon>Sphingobacteriia</taxon>
        <taxon>Sphingobacteriales</taxon>
        <taxon>Sphingobacteriaceae</taxon>
        <taxon>Mucilaginibacter</taxon>
    </lineage>
</organism>
<dbReference type="RefSeq" id="WP_117381750.1">
    <property type="nucleotide sequence ID" value="NZ_QWDE01000001.1"/>
</dbReference>
<dbReference type="Proteomes" id="UP000260823">
    <property type="component" value="Unassembled WGS sequence"/>
</dbReference>
<proteinExistence type="predicted"/>
<accession>A0A3E2NV11</accession>
<dbReference type="AlphaFoldDB" id="A0A3E2NV11"/>
<dbReference type="EMBL" id="QWDE01000001">
    <property type="protein sequence ID" value="RFZ84848.1"/>
    <property type="molecule type" value="Genomic_DNA"/>
</dbReference>
<protein>
    <submittedName>
        <fullName evidence="1">Uncharacterized protein</fullName>
    </submittedName>
</protein>
<name>A0A3E2NV11_9SPHI</name>
<sequence length="76" mass="8304">MEKEFEAVLTGSDSEVNGVVTALSSGAYEFNSIDGSLQLVIARNEDGKWERMSGTEPYFSGWVDELAEQIQASVNI</sequence>